<dbReference type="Gene3D" id="2.40.128.80">
    <property type="entry name" value="Cathepsin C, exclusion domain"/>
    <property type="match status" value="1"/>
</dbReference>
<evidence type="ECO:0000256" key="2">
    <source>
        <dbReference type="ARBA" id="ARBA00023145"/>
    </source>
</evidence>
<dbReference type="InterPro" id="IPR013128">
    <property type="entry name" value="Peptidase_C1A"/>
</dbReference>
<gene>
    <name evidence="6" type="ORF">BESB_020410</name>
</gene>
<evidence type="ECO:0000256" key="4">
    <source>
        <dbReference type="SAM" id="SignalP"/>
    </source>
</evidence>
<feature type="chain" id="PRO_5012857615" evidence="4">
    <location>
        <begin position="31"/>
        <end position="750"/>
    </location>
</feature>
<organism evidence="6 7">
    <name type="scientific">Besnoitia besnoiti</name>
    <name type="common">Apicomplexan protozoan</name>
    <dbReference type="NCBI Taxonomy" id="94643"/>
    <lineage>
        <taxon>Eukaryota</taxon>
        <taxon>Sar</taxon>
        <taxon>Alveolata</taxon>
        <taxon>Apicomplexa</taxon>
        <taxon>Conoidasida</taxon>
        <taxon>Coccidia</taxon>
        <taxon>Eucoccidiorida</taxon>
        <taxon>Eimeriorina</taxon>
        <taxon>Sarcocystidae</taxon>
        <taxon>Besnoitia</taxon>
    </lineage>
</organism>
<dbReference type="VEuPathDB" id="ToxoDB:BESB_020410"/>
<name>A0A2A9M9P1_BESBE</name>
<dbReference type="InterPro" id="IPR025660">
    <property type="entry name" value="Pept_his_AS"/>
</dbReference>
<dbReference type="EMBL" id="NWUJ01000012">
    <property type="protein sequence ID" value="PFH32100.1"/>
    <property type="molecule type" value="Genomic_DNA"/>
</dbReference>
<accession>A0A2A9M9P1</accession>
<dbReference type="RefSeq" id="XP_029216109.1">
    <property type="nucleotide sequence ID" value="XM_029360750.1"/>
</dbReference>
<dbReference type="GO" id="GO:0008234">
    <property type="term" value="F:cysteine-type peptidase activity"/>
    <property type="evidence" value="ECO:0007669"/>
    <property type="project" value="InterPro"/>
</dbReference>
<comment type="caution">
    <text evidence="6">The sequence shown here is derived from an EMBL/GenBank/DDBJ whole genome shotgun (WGS) entry which is preliminary data.</text>
</comment>
<dbReference type="GO" id="GO:0006508">
    <property type="term" value="P:proteolysis"/>
    <property type="evidence" value="ECO:0007669"/>
    <property type="project" value="InterPro"/>
</dbReference>
<dbReference type="Gene3D" id="3.90.70.10">
    <property type="entry name" value="Cysteine proteinases"/>
    <property type="match status" value="1"/>
</dbReference>
<dbReference type="InterPro" id="IPR000668">
    <property type="entry name" value="Peptidase_C1A_C"/>
</dbReference>
<dbReference type="PROSITE" id="PS00139">
    <property type="entry name" value="THIOL_PROTEASE_CYS"/>
    <property type="match status" value="1"/>
</dbReference>
<evidence type="ECO:0000256" key="3">
    <source>
        <dbReference type="ARBA" id="ARBA00023180"/>
    </source>
</evidence>
<reference evidence="6 7" key="1">
    <citation type="submission" date="2017-09" db="EMBL/GenBank/DDBJ databases">
        <title>Genome sequencing of Besnoitia besnoiti strain Bb-Ger1.</title>
        <authorList>
            <person name="Schares G."/>
            <person name="Venepally P."/>
            <person name="Lorenzi H.A."/>
        </authorList>
    </citation>
    <scope>NUCLEOTIDE SEQUENCE [LARGE SCALE GENOMIC DNA]</scope>
    <source>
        <strain evidence="6 7">Bb-Ger1</strain>
    </source>
</reference>
<feature type="signal peptide" evidence="4">
    <location>
        <begin position="1"/>
        <end position="30"/>
    </location>
</feature>
<comment type="similarity">
    <text evidence="1">Belongs to the peptidase C1 family.</text>
</comment>
<dbReference type="SUPFAM" id="SSF75001">
    <property type="entry name" value="Dipeptidyl peptidase I (cathepsin C), exclusion domain"/>
    <property type="match status" value="1"/>
</dbReference>
<keyword evidence="3" id="KW-0325">Glycoprotein</keyword>
<dbReference type="AlphaFoldDB" id="A0A2A9M9P1"/>
<dbReference type="PROSITE" id="PS00639">
    <property type="entry name" value="THIOL_PROTEASE_HIS"/>
    <property type="match status" value="1"/>
</dbReference>
<keyword evidence="4" id="KW-0732">Signal</keyword>
<dbReference type="SMART" id="SM00645">
    <property type="entry name" value="Pept_C1"/>
    <property type="match status" value="1"/>
</dbReference>
<evidence type="ECO:0000259" key="5">
    <source>
        <dbReference type="SMART" id="SM00645"/>
    </source>
</evidence>
<dbReference type="Pfam" id="PF00112">
    <property type="entry name" value="Peptidase_C1"/>
    <property type="match status" value="2"/>
</dbReference>
<keyword evidence="2" id="KW-0865">Zymogen</keyword>
<dbReference type="KEGG" id="bbes:BESB_020410"/>
<proteinExistence type="inferred from homology"/>
<protein>
    <submittedName>
        <fullName evidence="6">Cathepsin CPC1</fullName>
    </submittedName>
</protein>
<evidence type="ECO:0000256" key="1">
    <source>
        <dbReference type="ARBA" id="ARBA00008455"/>
    </source>
</evidence>
<dbReference type="OrthoDB" id="640249at2759"/>
<dbReference type="InterPro" id="IPR036496">
    <property type="entry name" value="CathepsinC_exc_dom_sf"/>
</dbReference>
<evidence type="ECO:0000313" key="7">
    <source>
        <dbReference type="Proteomes" id="UP000224006"/>
    </source>
</evidence>
<dbReference type="InterPro" id="IPR038765">
    <property type="entry name" value="Papain-like_cys_pep_sf"/>
</dbReference>
<dbReference type="InterPro" id="IPR000169">
    <property type="entry name" value="Pept_cys_AS"/>
</dbReference>
<dbReference type="STRING" id="94643.A0A2A9M9P1"/>
<keyword evidence="7" id="KW-1185">Reference proteome</keyword>
<dbReference type="PANTHER" id="PTHR12411">
    <property type="entry name" value="CYSTEINE PROTEASE FAMILY C1-RELATED"/>
    <property type="match status" value="1"/>
</dbReference>
<dbReference type="PRINTS" id="PR00705">
    <property type="entry name" value="PAPAIN"/>
</dbReference>
<dbReference type="SUPFAM" id="SSF54001">
    <property type="entry name" value="Cysteine proteinases"/>
    <property type="match status" value="1"/>
</dbReference>
<sequence>MEGARWFRRRCATLLVAGSLVCLGWQAARADLPIHSTVSDIKGDWTFFLSPPVTGAVNSCGSPAPNRNLANLRDELKDYKLFLENYGGIQTQLHLSLDDTPVSFAAVRAATTTDNAHRAGWKTLGVFDSKDKKKLVGGWSTVYDEGFEAHVGDDLRLMGFLKYYPKDNCSPHDGDLENSQGDTSCYATDSSRTHIGWYIRHPTQGDVSSGCFYAEKTNTKDADPVSFVFVETTSRAGRNSSSARDKMSSNAASYISREFVDKHNASAASSWRAGVNSVFENMGQHDLLRFVKNFGFKKMRRRGGVDANPSFMQSSSGASSAEMDTAATQVYACPCKNGEKPLDTRDRNESDDTLAVLSPVSALETGSSSFLAAVNRHESLSERGIGAEMDAHAQSPSQGSDILPVWEPERAIHQTDGKGHLILPKAFSWSNPFSGSAFDEHVINQGGCGSCYAVAATYALQKRFEIAASRMLGRKVRLFGSTSESETAGSGKSISFLNIGSTTQLGELSPQSVLSCSFYNQGCDGGFPYLVGKHARDIGIPQSGCMKYHANDMEACPFQRTAALGHAEKPSMLQDSATAEACAEHSRWYAKDYGYVGGCYECNQCSGERQIMEEIYKNGPVPVAFDAPPSLFAYSSGIFDTVSDHARVCDTDAPQCKGVLTGWEYTNHAVTLVGWGETKATDTEGAKKYWIVRNTWGPSWGNQGHLMIARGKNLGGIESQATFIDPDFTRGQGLKVAEAIANLKRNNPAE</sequence>
<feature type="domain" description="Peptidase C1A papain C-terminal" evidence="5">
    <location>
        <begin position="423"/>
        <end position="725"/>
    </location>
</feature>
<dbReference type="Proteomes" id="UP000224006">
    <property type="component" value="Chromosome XI"/>
</dbReference>
<evidence type="ECO:0000313" key="6">
    <source>
        <dbReference type="EMBL" id="PFH32100.1"/>
    </source>
</evidence>
<dbReference type="GeneID" id="40307102"/>